<keyword evidence="1" id="KW-1133">Transmembrane helix</keyword>
<evidence type="ECO:0000313" key="2">
    <source>
        <dbReference type="EMBL" id="PRQ18839.1"/>
    </source>
</evidence>
<evidence type="ECO:0000256" key="1">
    <source>
        <dbReference type="SAM" id="Phobius"/>
    </source>
</evidence>
<keyword evidence="3" id="KW-1185">Reference proteome</keyword>
<name>A0A2P6PA86_ROSCH</name>
<organism evidence="2 3">
    <name type="scientific">Rosa chinensis</name>
    <name type="common">China rose</name>
    <dbReference type="NCBI Taxonomy" id="74649"/>
    <lineage>
        <taxon>Eukaryota</taxon>
        <taxon>Viridiplantae</taxon>
        <taxon>Streptophyta</taxon>
        <taxon>Embryophyta</taxon>
        <taxon>Tracheophyta</taxon>
        <taxon>Spermatophyta</taxon>
        <taxon>Magnoliopsida</taxon>
        <taxon>eudicotyledons</taxon>
        <taxon>Gunneridae</taxon>
        <taxon>Pentapetalae</taxon>
        <taxon>rosids</taxon>
        <taxon>fabids</taxon>
        <taxon>Rosales</taxon>
        <taxon>Rosaceae</taxon>
        <taxon>Rosoideae</taxon>
        <taxon>Rosoideae incertae sedis</taxon>
        <taxon>Rosa</taxon>
    </lineage>
</organism>
<reference evidence="2 3" key="1">
    <citation type="journal article" date="2018" name="Nat. Genet.">
        <title>The Rosa genome provides new insights in the design of modern roses.</title>
        <authorList>
            <person name="Bendahmane M."/>
        </authorList>
    </citation>
    <scope>NUCLEOTIDE SEQUENCE [LARGE SCALE GENOMIC DNA]</scope>
    <source>
        <strain evidence="3">cv. Old Blush</strain>
    </source>
</reference>
<feature type="transmembrane region" description="Helical" evidence="1">
    <location>
        <begin position="23"/>
        <end position="46"/>
    </location>
</feature>
<sequence>MYAADNLSKHMRRLQILKPADTSLYECCGIYTAVMFLFIFFFNLVGEVLEVSVKEKEVIIQ</sequence>
<comment type="caution">
    <text evidence="2">The sequence shown here is derived from an EMBL/GenBank/DDBJ whole genome shotgun (WGS) entry which is preliminary data.</text>
</comment>
<keyword evidence="1" id="KW-0812">Transmembrane</keyword>
<dbReference type="EMBL" id="PDCK01000045">
    <property type="protein sequence ID" value="PRQ18839.1"/>
    <property type="molecule type" value="Genomic_DNA"/>
</dbReference>
<dbReference type="Gramene" id="PRQ18839">
    <property type="protein sequence ID" value="PRQ18839"/>
    <property type="gene ID" value="RchiOBHm_Chr7g0210521"/>
</dbReference>
<keyword evidence="1" id="KW-0472">Membrane</keyword>
<evidence type="ECO:0000313" key="3">
    <source>
        <dbReference type="Proteomes" id="UP000238479"/>
    </source>
</evidence>
<gene>
    <name evidence="2" type="ORF">RchiOBHm_Chr7g0210521</name>
</gene>
<dbReference type="AlphaFoldDB" id="A0A2P6PA86"/>
<proteinExistence type="predicted"/>
<protein>
    <submittedName>
        <fullName evidence="2">Uncharacterized protein</fullName>
    </submittedName>
</protein>
<accession>A0A2P6PA86</accession>
<dbReference type="Proteomes" id="UP000238479">
    <property type="component" value="Chromosome 7"/>
</dbReference>